<dbReference type="EMBL" id="JBHRZG010000010">
    <property type="protein sequence ID" value="MFC3833084.1"/>
    <property type="molecule type" value="Genomic_DNA"/>
</dbReference>
<evidence type="ECO:0000313" key="2">
    <source>
        <dbReference type="Proteomes" id="UP001595803"/>
    </source>
</evidence>
<name>A0ABV7Z7Q8_9DEIO</name>
<dbReference type="Proteomes" id="UP001595803">
    <property type="component" value="Unassembled WGS sequence"/>
</dbReference>
<accession>A0ABV7Z7Q8</accession>
<sequence>MAVKPIEHIAIKEECRKQGVEVFSIFSYNTENRREDSTVKEIIFKSRLKRDEVLAVAIVYFKAIGYVGKVNVIPLQPEYFRASLSNRLRY</sequence>
<gene>
    <name evidence="1" type="ORF">ACFOSB_09470</name>
</gene>
<proteinExistence type="predicted"/>
<organism evidence="1 2">
    <name type="scientific">Deinococcus rufus</name>
    <dbReference type="NCBI Taxonomy" id="2136097"/>
    <lineage>
        <taxon>Bacteria</taxon>
        <taxon>Thermotogati</taxon>
        <taxon>Deinococcota</taxon>
        <taxon>Deinococci</taxon>
        <taxon>Deinococcales</taxon>
        <taxon>Deinococcaceae</taxon>
        <taxon>Deinococcus</taxon>
    </lineage>
</organism>
<dbReference type="RefSeq" id="WP_322472538.1">
    <property type="nucleotide sequence ID" value="NZ_JBHRZG010000010.1"/>
</dbReference>
<keyword evidence="2" id="KW-1185">Reference proteome</keyword>
<comment type="caution">
    <text evidence="1">The sequence shown here is derived from an EMBL/GenBank/DDBJ whole genome shotgun (WGS) entry which is preliminary data.</text>
</comment>
<protein>
    <submittedName>
        <fullName evidence="1">Uncharacterized protein</fullName>
    </submittedName>
</protein>
<reference evidence="2" key="1">
    <citation type="journal article" date="2019" name="Int. J. Syst. Evol. Microbiol.">
        <title>The Global Catalogue of Microorganisms (GCM) 10K type strain sequencing project: providing services to taxonomists for standard genome sequencing and annotation.</title>
        <authorList>
            <consortium name="The Broad Institute Genomics Platform"/>
            <consortium name="The Broad Institute Genome Sequencing Center for Infectious Disease"/>
            <person name="Wu L."/>
            <person name="Ma J."/>
        </authorList>
    </citation>
    <scope>NUCLEOTIDE SEQUENCE [LARGE SCALE GENOMIC DNA]</scope>
    <source>
        <strain evidence="2">CCTCC AB 2017081</strain>
    </source>
</reference>
<evidence type="ECO:0000313" key="1">
    <source>
        <dbReference type="EMBL" id="MFC3833084.1"/>
    </source>
</evidence>